<comment type="caution">
    <text evidence="5">The sequence shown here is derived from an EMBL/GenBank/DDBJ whole genome shotgun (WGS) entry which is preliminary data.</text>
</comment>
<evidence type="ECO:0000259" key="4">
    <source>
        <dbReference type="PROSITE" id="PS51186"/>
    </source>
</evidence>
<evidence type="ECO:0000313" key="5">
    <source>
        <dbReference type="EMBL" id="CDH46738.1"/>
    </source>
</evidence>
<dbReference type="PROSITE" id="PS51186">
    <property type="entry name" value="GNAT"/>
    <property type="match status" value="1"/>
</dbReference>
<gene>
    <name evidence="5" type="ORF">BN874_590006</name>
</gene>
<dbReference type="PANTHER" id="PTHR43334:SF1">
    <property type="entry name" value="3-HYDROXYPROPIONATE--COA LIGASE [ADP-FORMING]"/>
    <property type="match status" value="1"/>
</dbReference>
<dbReference type="Gene3D" id="3.30.470.20">
    <property type="entry name" value="ATP-grasp fold, B domain"/>
    <property type="match status" value="1"/>
</dbReference>
<dbReference type="RefSeq" id="WP_034435450.1">
    <property type="nucleotide sequence ID" value="NZ_CBTK010000275.1"/>
</dbReference>
<dbReference type="InterPro" id="IPR016181">
    <property type="entry name" value="Acyl_CoA_acyltransferase"/>
</dbReference>
<organism evidence="5 6">
    <name type="scientific">Candidatus Contendobacter odensis Run_B_J11</name>
    <dbReference type="NCBI Taxonomy" id="1400861"/>
    <lineage>
        <taxon>Bacteria</taxon>
        <taxon>Pseudomonadati</taxon>
        <taxon>Pseudomonadota</taxon>
        <taxon>Gammaproteobacteria</taxon>
        <taxon>Candidatus Competibacteraceae</taxon>
        <taxon>Candidatus Contendibacter</taxon>
    </lineage>
</organism>
<dbReference type="OrthoDB" id="9807426at2"/>
<dbReference type="Gene3D" id="3.40.50.261">
    <property type="entry name" value="Succinyl-CoA synthetase domains"/>
    <property type="match status" value="2"/>
</dbReference>
<dbReference type="GO" id="GO:0016747">
    <property type="term" value="F:acyltransferase activity, transferring groups other than amino-acyl groups"/>
    <property type="evidence" value="ECO:0007669"/>
    <property type="project" value="InterPro"/>
</dbReference>
<dbReference type="Proteomes" id="UP000019184">
    <property type="component" value="Unassembled WGS sequence"/>
</dbReference>
<evidence type="ECO:0000313" key="6">
    <source>
        <dbReference type="Proteomes" id="UP000019184"/>
    </source>
</evidence>
<dbReference type="GO" id="GO:0005524">
    <property type="term" value="F:ATP binding"/>
    <property type="evidence" value="ECO:0007669"/>
    <property type="project" value="UniProtKB-KW"/>
</dbReference>
<keyword evidence="1" id="KW-0436">Ligase</keyword>
<sequence length="897" mass="99531">MTIRNLEYLFKPRSIAVIGRGKKASGSDVTVQFNLIEGGFKGPVMPINPDQQSVSGVLAYRDIASLPVTPELAILTTSLDEAPTLISELGARGTRAVLLLSREVLQDHRGTKTALLSPDLLRKHSDDGEALKHKILEAAKPYLLRVMGPDHLGYAVPSTHLNASLSCTRPLAGHIALLCQSAAVMRSVIDWATSRDIGFSHVISVGMRWDVDFGDLIDYLLRDSNTRAILMYMENTHNRRKFVSAARAAGRIKPLIVLKPRDFRAGPIEDAVYDAVFQRAGILRVNNIEQLFSAAETLATAKPVYSNRLTLLSNSYSLALLTSDTLLRHGGRLAEISAATREQLARDCRPDYPIENPVDLGDMAGPEEYGKALDLLLQEPGADGVLVIHAPASVDRAMDSARAVIERAKNRRLIMSCWVGESSVEPARDLFRAAHIPTYEAPGEAVEAFMRLAQYRRNQELLIETPPSIPEGFTPDIETARRIIQIALTAGRRRLNAYEASQVLSAYEIRTVPLQFASTPEAASEIALELREPVALKILSPDITNKSEVGGVAFGLNNPLEVLVAAAGMLEQVHQLAPDAVIDGFAVQPMQSRHNAYELMIGVRTGRRFGPVIFFGQGGTEAEVIDDVAYALPPLNMQLARDLMSRTRLYRQLSAHRGRPVDLDAITLTLIKVSQMVIDLAEVIEMDINPIWVRSDNLLALDANILIETSTAPATQRLAISPYPKELERRYELPDGRAFLMRPILPEDEPELRDLVRRIPSEDVRMRFFQPMRELPHEMAARLTQLDYEREMAFIVTTPDSLPGKSRIWGVVRCNADPDMEKAEYSILVDRNMTGLGLGPMLMRYIIDYAKSRGIKELYGEVLRENESMLRLNRALHFRVSATPDDPGVLHVSLLLN</sequence>
<dbReference type="Gene3D" id="3.40.630.30">
    <property type="match status" value="1"/>
</dbReference>
<dbReference type="EMBL" id="CBTK010000275">
    <property type="protein sequence ID" value="CDH46738.1"/>
    <property type="molecule type" value="Genomic_DNA"/>
</dbReference>
<dbReference type="Gene3D" id="3.30.1490.20">
    <property type="entry name" value="ATP-grasp fold, A domain"/>
    <property type="match status" value="1"/>
</dbReference>
<dbReference type="AlphaFoldDB" id="A0A7U7GEK3"/>
<keyword evidence="6" id="KW-1185">Reference proteome</keyword>
<keyword evidence="3" id="KW-0067">ATP-binding</keyword>
<dbReference type="InterPro" id="IPR000182">
    <property type="entry name" value="GNAT_dom"/>
</dbReference>
<dbReference type="InterPro" id="IPR003781">
    <property type="entry name" value="CoA-bd"/>
</dbReference>
<dbReference type="Pfam" id="PF13607">
    <property type="entry name" value="Succ_CoA_lig"/>
    <property type="match status" value="1"/>
</dbReference>
<dbReference type="GO" id="GO:0016874">
    <property type="term" value="F:ligase activity"/>
    <property type="evidence" value="ECO:0007669"/>
    <property type="project" value="UniProtKB-KW"/>
</dbReference>
<name>A0A7U7GEK3_9GAMM</name>
<dbReference type="SUPFAM" id="SSF51735">
    <property type="entry name" value="NAD(P)-binding Rossmann-fold domains"/>
    <property type="match status" value="1"/>
</dbReference>
<dbReference type="Pfam" id="PF13380">
    <property type="entry name" value="CoA_binding_2"/>
    <property type="match status" value="1"/>
</dbReference>
<dbReference type="InterPro" id="IPR051538">
    <property type="entry name" value="Acyl-CoA_Synth/Transferase"/>
</dbReference>
<evidence type="ECO:0000256" key="3">
    <source>
        <dbReference type="ARBA" id="ARBA00022840"/>
    </source>
</evidence>
<dbReference type="InterPro" id="IPR016102">
    <property type="entry name" value="Succinyl-CoA_synth-like"/>
</dbReference>
<dbReference type="Pfam" id="PF13549">
    <property type="entry name" value="ATP-grasp_5"/>
    <property type="match status" value="1"/>
</dbReference>
<accession>A0A7U7GEK3</accession>
<dbReference type="Gene3D" id="3.40.50.720">
    <property type="entry name" value="NAD(P)-binding Rossmann-like Domain"/>
    <property type="match status" value="1"/>
</dbReference>
<dbReference type="SUPFAM" id="SSF56059">
    <property type="entry name" value="Glutathione synthetase ATP-binding domain-like"/>
    <property type="match status" value="1"/>
</dbReference>
<feature type="domain" description="N-acetyltransferase" evidence="4">
    <location>
        <begin position="739"/>
        <end position="897"/>
    </location>
</feature>
<evidence type="ECO:0000256" key="1">
    <source>
        <dbReference type="ARBA" id="ARBA00022598"/>
    </source>
</evidence>
<dbReference type="InterPro" id="IPR013815">
    <property type="entry name" value="ATP_grasp_subdomain_1"/>
</dbReference>
<dbReference type="SUPFAM" id="SSF55729">
    <property type="entry name" value="Acyl-CoA N-acyltransferases (Nat)"/>
    <property type="match status" value="1"/>
</dbReference>
<dbReference type="SMART" id="SM00881">
    <property type="entry name" value="CoA_binding"/>
    <property type="match status" value="1"/>
</dbReference>
<dbReference type="InterPro" id="IPR036291">
    <property type="entry name" value="NAD(P)-bd_dom_sf"/>
</dbReference>
<dbReference type="PANTHER" id="PTHR43334">
    <property type="entry name" value="ACETATE--COA LIGASE [ADP-FORMING]"/>
    <property type="match status" value="1"/>
</dbReference>
<evidence type="ECO:0000256" key="2">
    <source>
        <dbReference type="ARBA" id="ARBA00022741"/>
    </source>
</evidence>
<dbReference type="InterPro" id="IPR032875">
    <property type="entry name" value="Succ_CoA_lig_flav_dom"/>
</dbReference>
<keyword evidence="2" id="KW-0547">Nucleotide-binding</keyword>
<dbReference type="SUPFAM" id="SSF52210">
    <property type="entry name" value="Succinyl-CoA synthetase domains"/>
    <property type="match status" value="2"/>
</dbReference>
<protein>
    <recommendedName>
        <fullName evidence="4">N-acetyltransferase domain-containing protein</fullName>
    </recommendedName>
</protein>
<reference evidence="5 6" key="1">
    <citation type="journal article" date="2014" name="ISME J.">
        <title>Candidatus Competibacter-lineage genomes retrieved from metagenomes reveal functional metabolic diversity.</title>
        <authorList>
            <person name="McIlroy S.J."/>
            <person name="Albertsen M."/>
            <person name="Andresen E.K."/>
            <person name="Saunders A.M."/>
            <person name="Kristiansen R."/>
            <person name="Stokholm-Bjerregaard M."/>
            <person name="Nielsen K.L."/>
            <person name="Nielsen P.H."/>
        </authorList>
    </citation>
    <scope>NUCLEOTIDE SEQUENCE [LARGE SCALE GENOMIC DNA]</scope>
    <source>
        <strain evidence="5 6">Run_B_J11</strain>
    </source>
</reference>
<dbReference type="CDD" id="cd04301">
    <property type="entry name" value="NAT_SF"/>
    <property type="match status" value="1"/>
</dbReference>
<dbReference type="Pfam" id="PF00583">
    <property type="entry name" value="Acetyltransf_1"/>
    <property type="match status" value="1"/>
</dbReference>
<proteinExistence type="predicted"/>